<comment type="caution">
    <text evidence="6">The sequence shown here is derived from an EMBL/GenBank/DDBJ whole genome shotgun (WGS) entry which is preliminary data.</text>
</comment>
<sequence>MQLAFVSPGCAICCQVFSVFGVIFLLILGFLFTAEVEELTGSTEDPVNPKDVGRACFLAAAIYGGFFLCCSCQQVVRRNDNRRARRL</sequence>
<dbReference type="Proteomes" id="UP001150907">
    <property type="component" value="Unassembled WGS sequence"/>
</dbReference>
<keyword evidence="7" id="KW-1185">Reference proteome</keyword>
<keyword evidence="2 5" id="KW-0812">Transmembrane</keyword>
<dbReference type="AlphaFoldDB" id="A0A9W8EGP2"/>
<comment type="subcellular location">
    <subcellularLocation>
        <location evidence="1">Membrane</location>
        <topology evidence="1">Multi-pass membrane protein</topology>
    </subcellularLocation>
</comment>
<evidence type="ECO:0000256" key="5">
    <source>
        <dbReference type="SAM" id="Phobius"/>
    </source>
</evidence>
<dbReference type="EMBL" id="JANBQF010000080">
    <property type="protein sequence ID" value="KAJ2005933.1"/>
    <property type="molecule type" value="Genomic_DNA"/>
</dbReference>
<name>A0A9W8EGP2_9FUNG</name>
<evidence type="ECO:0000256" key="3">
    <source>
        <dbReference type="ARBA" id="ARBA00022989"/>
    </source>
</evidence>
<accession>A0A9W8EGP2</accession>
<evidence type="ECO:0000256" key="4">
    <source>
        <dbReference type="ARBA" id="ARBA00023136"/>
    </source>
</evidence>
<feature type="transmembrane region" description="Helical" evidence="5">
    <location>
        <begin position="12"/>
        <end position="32"/>
    </location>
</feature>
<dbReference type="OrthoDB" id="67317at2759"/>
<organism evidence="6 7">
    <name type="scientific">Coemansia thaxteri</name>
    <dbReference type="NCBI Taxonomy" id="2663907"/>
    <lineage>
        <taxon>Eukaryota</taxon>
        <taxon>Fungi</taxon>
        <taxon>Fungi incertae sedis</taxon>
        <taxon>Zoopagomycota</taxon>
        <taxon>Kickxellomycotina</taxon>
        <taxon>Kickxellomycetes</taxon>
        <taxon>Kickxellales</taxon>
        <taxon>Kickxellaceae</taxon>
        <taxon>Coemansia</taxon>
    </lineage>
</organism>
<dbReference type="InterPro" id="IPR056552">
    <property type="entry name" value="Ribonucl_Kappa"/>
</dbReference>
<evidence type="ECO:0000313" key="7">
    <source>
        <dbReference type="Proteomes" id="UP001150907"/>
    </source>
</evidence>
<protein>
    <submittedName>
        <fullName evidence="6">Uncharacterized protein</fullName>
    </submittedName>
</protein>
<proteinExistence type="predicted"/>
<reference evidence="6" key="1">
    <citation type="submission" date="2022-07" db="EMBL/GenBank/DDBJ databases">
        <title>Phylogenomic reconstructions and comparative analyses of Kickxellomycotina fungi.</title>
        <authorList>
            <person name="Reynolds N.K."/>
            <person name="Stajich J.E."/>
            <person name="Barry K."/>
            <person name="Grigoriev I.V."/>
            <person name="Crous P."/>
            <person name="Smith M.E."/>
        </authorList>
    </citation>
    <scope>NUCLEOTIDE SEQUENCE</scope>
    <source>
        <strain evidence="6">IMI 214461</strain>
    </source>
</reference>
<evidence type="ECO:0000256" key="1">
    <source>
        <dbReference type="ARBA" id="ARBA00004141"/>
    </source>
</evidence>
<dbReference type="Pfam" id="PF23489">
    <property type="entry name" value="V-ATPase_su_f"/>
    <property type="match status" value="1"/>
</dbReference>
<dbReference type="InterPro" id="IPR026770">
    <property type="entry name" value="RNase_K"/>
</dbReference>
<dbReference type="GO" id="GO:0016020">
    <property type="term" value="C:membrane"/>
    <property type="evidence" value="ECO:0007669"/>
    <property type="project" value="UniProtKB-SubCell"/>
</dbReference>
<feature type="transmembrane region" description="Helical" evidence="5">
    <location>
        <begin position="52"/>
        <end position="76"/>
    </location>
</feature>
<evidence type="ECO:0000256" key="2">
    <source>
        <dbReference type="ARBA" id="ARBA00022692"/>
    </source>
</evidence>
<dbReference type="PANTHER" id="PTHR31733">
    <property type="entry name" value="RIBONUCLEASE KAPPA"/>
    <property type="match status" value="1"/>
</dbReference>
<keyword evidence="4 5" id="KW-0472">Membrane</keyword>
<evidence type="ECO:0000313" key="6">
    <source>
        <dbReference type="EMBL" id="KAJ2005933.1"/>
    </source>
</evidence>
<keyword evidence="3 5" id="KW-1133">Transmembrane helix</keyword>
<gene>
    <name evidence="6" type="ORF">H4R26_001688</name>
</gene>
<dbReference type="GO" id="GO:0004521">
    <property type="term" value="F:RNA endonuclease activity"/>
    <property type="evidence" value="ECO:0007669"/>
    <property type="project" value="InterPro"/>
</dbReference>